<proteinExistence type="predicted"/>
<accession>A0A4Y2PGI6</accession>
<evidence type="ECO:0000256" key="1">
    <source>
        <dbReference type="SAM" id="MobiDB-lite"/>
    </source>
</evidence>
<name>A0A4Y2PGI6_ARAVE</name>
<dbReference type="AlphaFoldDB" id="A0A4Y2PGI6"/>
<keyword evidence="3" id="KW-1185">Reference proteome</keyword>
<gene>
    <name evidence="2" type="ORF">AVEN_177122_1</name>
</gene>
<sequence>AHFESGVRNGHSRPDLTYGESDPPRFGLPMGAVCSVRPVNEPPNFMV</sequence>
<comment type="caution">
    <text evidence="2">The sequence shown here is derived from an EMBL/GenBank/DDBJ whole genome shotgun (WGS) entry which is preliminary data.</text>
</comment>
<evidence type="ECO:0000313" key="3">
    <source>
        <dbReference type="Proteomes" id="UP000499080"/>
    </source>
</evidence>
<reference evidence="2 3" key="1">
    <citation type="journal article" date="2019" name="Sci. Rep.">
        <title>Orb-weaving spider Araneus ventricosus genome elucidates the spidroin gene catalogue.</title>
        <authorList>
            <person name="Kono N."/>
            <person name="Nakamura H."/>
            <person name="Ohtoshi R."/>
            <person name="Moran D.A.P."/>
            <person name="Shinohara A."/>
            <person name="Yoshida Y."/>
            <person name="Fujiwara M."/>
            <person name="Mori M."/>
            <person name="Tomita M."/>
            <person name="Arakawa K."/>
        </authorList>
    </citation>
    <scope>NUCLEOTIDE SEQUENCE [LARGE SCALE GENOMIC DNA]</scope>
</reference>
<dbReference type="Proteomes" id="UP000499080">
    <property type="component" value="Unassembled WGS sequence"/>
</dbReference>
<feature type="region of interest" description="Disordered" evidence="1">
    <location>
        <begin position="1"/>
        <end position="24"/>
    </location>
</feature>
<feature type="non-terminal residue" evidence="2">
    <location>
        <position position="1"/>
    </location>
</feature>
<protein>
    <submittedName>
        <fullName evidence="2">Uncharacterized protein</fullName>
    </submittedName>
</protein>
<evidence type="ECO:0000313" key="2">
    <source>
        <dbReference type="EMBL" id="GBN50444.1"/>
    </source>
</evidence>
<dbReference type="EMBL" id="BGPR01011266">
    <property type="protein sequence ID" value="GBN50444.1"/>
    <property type="molecule type" value="Genomic_DNA"/>
</dbReference>
<organism evidence="2 3">
    <name type="scientific">Araneus ventricosus</name>
    <name type="common">Orbweaver spider</name>
    <name type="synonym">Epeira ventricosa</name>
    <dbReference type="NCBI Taxonomy" id="182803"/>
    <lineage>
        <taxon>Eukaryota</taxon>
        <taxon>Metazoa</taxon>
        <taxon>Ecdysozoa</taxon>
        <taxon>Arthropoda</taxon>
        <taxon>Chelicerata</taxon>
        <taxon>Arachnida</taxon>
        <taxon>Araneae</taxon>
        <taxon>Araneomorphae</taxon>
        <taxon>Entelegynae</taxon>
        <taxon>Araneoidea</taxon>
        <taxon>Araneidae</taxon>
        <taxon>Araneus</taxon>
    </lineage>
</organism>